<dbReference type="EMBL" id="SRYJ01000003">
    <property type="protein sequence ID" value="TGY72935.1"/>
    <property type="molecule type" value="Genomic_DNA"/>
</dbReference>
<evidence type="ECO:0000256" key="7">
    <source>
        <dbReference type="ARBA" id="ARBA00023288"/>
    </source>
</evidence>
<dbReference type="InterPro" id="IPR032594">
    <property type="entry name" value="DUF4906"/>
</dbReference>
<evidence type="ECO:0000256" key="2">
    <source>
        <dbReference type="ARBA" id="ARBA00007248"/>
    </source>
</evidence>
<comment type="caution">
    <text evidence="10">The sequence shown here is derived from an EMBL/GenBank/DDBJ whole genome shotgun (WGS) entry which is preliminary data.</text>
</comment>
<dbReference type="GO" id="GO:0005509">
    <property type="term" value="F:calcium ion binding"/>
    <property type="evidence" value="ECO:0007669"/>
    <property type="project" value="InterPro"/>
</dbReference>
<evidence type="ECO:0000259" key="9">
    <source>
        <dbReference type="PROSITE" id="PS50222"/>
    </source>
</evidence>
<evidence type="ECO:0000313" key="11">
    <source>
        <dbReference type="Proteomes" id="UP000310760"/>
    </source>
</evidence>
<feature type="region of interest" description="Disordered" evidence="8">
    <location>
        <begin position="714"/>
        <end position="744"/>
    </location>
</feature>
<sequence>MKNGIIGNPVFGLCTLILWCLAFTCCTDDCMEETGGSNYAQGREVAVCLVQAEQPVIVTRAAGGNETTLENVALFIFKADGILLSSLSQNLNGANFVNCYLPEGSAKVCAVCNAEDPAALIETVKSAGGTEQAFHDLTVTTETIAGVYREGCYVMSGSTTENVSVTNIGNPKTITVPMVRLAAYLDFTIRFDPQMPGENFKISKVTACNLPRRSRIVETEQADTLVSCTEDAVYQTPQIGAAADYFSERLAVTRDAVDADTYRTSLRMFENRRGGITDEKGNTIYWPELVAEKDKWLRQIRKKKVMEKEGFHAATYLLIEGVYEQNQHTVYEVKYYVYVGKDNYKDFNVLRNHKYTCTVTIRSVNEVDSRIESGLISEMSIYPSLKDDEKLDAHCNATEILLYAPEAWEMEVSAPDRTPWLELSTSAWYQPAMLGEPHAQGKKASFRLSGNAGLQYVYIHTDEYVPDLDKPEDNIHHLADRQGTIRYRSGDKEWKTYTVTQQPAQLVVLEMYDANKVQWIKDVYYVERKLEKKNIEWGFLTYWSLTMDNLISTGQWDGLSNTRKLYQMALYGDKEAPPGWLADFPGDEEPAYPAYTATGILPDDVAVGYAVNKNRDRNGNGKIDYDEVLWYMPAICELQQLYEALKSYSGTDALFDSSTEKFHSSTPSAAGPDAENPGRMYYLKMADGDRSLAMRNRQYNVLCCRRRGGWRGNEDAGGGGTVELPDGGWNEDHDVLPKPVTENK</sequence>
<evidence type="ECO:0000256" key="8">
    <source>
        <dbReference type="SAM" id="MobiDB-lite"/>
    </source>
</evidence>
<dbReference type="Gene3D" id="2.60.40.3690">
    <property type="match status" value="1"/>
</dbReference>
<dbReference type="InterPro" id="IPR002048">
    <property type="entry name" value="EF_hand_dom"/>
</dbReference>
<keyword evidence="6" id="KW-0998">Cell outer membrane</keyword>
<organism evidence="10 11">
    <name type="scientific">Phocaeicola sartorii</name>
    <dbReference type="NCBI Taxonomy" id="671267"/>
    <lineage>
        <taxon>Bacteria</taxon>
        <taxon>Pseudomonadati</taxon>
        <taxon>Bacteroidota</taxon>
        <taxon>Bacteroidia</taxon>
        <taxon>Bacteroidales</taxon>
        <taxon>Bacteroidaceae</taxon>
        <taxon>Phocaeicola</taxon>
    </lineage>
</organism>
<comment type="similarity">
    <text evidence="2">Belongs to the bacteroidetes fimbrillin superfamily. FimB/Mfa2 family.</text>
</comment>
<evidence type="ECO:0000256" key="1">
    <source>
        <dbReference type="ARBA" id="ARBA00004442"/>
    </source>
</evidence>
<protein>
    <submittedName>
        <fullName evidence="10">DUF4906 domain-containing protein</fullName>
    </submittedName>
</protein>
<dbReference type="RefSeq" id="WP_135950316.1">
    <property type="nucleotide sequence ID" value="NZ_CAOOJZ010000006.1"/>
</dbReference>
<accession>A0A4S2FUE7</accession>
<dbReference type="PROSITE" id="PS00018">
    <property type="entry name" value="EF_HAND_1"/>
    <property type="match status" value="1"/>
</dbReference>
<dbReference type="InterPro" id="IPR014941">
    <property type="entry name" value="FimB/Mfa2/Mfa3"/>
</dbReference>
<dbReference type="GO" id="GO:0009279">
    <property type="term" value="C:cell outer membrane"/>
    <property type="evidence" value="ECO:0007669"/>
    <property type="project" value="UniProtKB-SubCell"/>
</dbReference>
<keyword evidence="4" id="KW-0472">Membrane</keyword>
<dbReference type="PROSITE" id="PS50222">
    <property type="entry name" value="EF_HAND_2"/>
    <property type="match status" value="1"/>
</dbReference>
<dbReference type="Pfam" id="PF16249">
    <property type="entry name" value="DUF4906"/>
    <property type="match status" value="1"/>
</dbReference>
<gene>
    <name evidence="10" type="ORF">E5339_01650</name>
</gene>
<feature type="compositionally biased region" description="Basic and acidic residues" evidence="8">
    <location>
        <begin position="730"/>
        <end position="744"/>
    </location>
</feature>
<keyword evidence="3" id="KW-0732">Signal</keyword>
<evidence type="ECO:0000313" key="10">
    <source>
        <dbReference type="EMBL" id="TGY72935.1"/>
    </source>
</evidence>
<name>A0A4S2FUE7_9BACT</name>
<proteinExistence type="inferred from homology"/>
<dbReference type="AlphaFoldDB" id="A0A4S2FUE7"/>
<dbReference type="Pfam" id="PF08842">
    <property type="entry name" value="Mfa2"/>
    <property type="match status" value="1"/>
</dbReference>
<feature type="domain" description="EF-hand" evidence="9">
    <location>
        <begin position="616"/>
        <end position="638"/>
    </location>
</feature>
<comment type="subcellular location">
    <subcellularLocation>
        <location evidence="1">Cell outer membrane</location>
    </subcellularLocation>
</comment>
<evidence type="ECO:0000256" key="3">
    <source>
        <dbReference type="ARBA" id="ARBA00022729"/>
    </source>
</evidence>
<evidence type="ECO:0000256" key="5">
    <source>
        <dbReference type="ARBA" id="ARBA00023139"/>
    </source>
</evidence>
<dbReference type="Gene3D" id="2.60.40.2580">
    <property type="match status" value="1"/>
</dbReference>
<dbReference type="InterPro" id="IPR018247">
    <property type="entry name" value="EF_Hand_1_Ca_BS"/>
</dbReference>
<reference evidence="10 11" key="1">
    <citation type="submission" date="2019-04" db="EMBL/GenBank/DDBJ databases">
        <title>Microbes associate with the intestines of laboratory mice.</title>
        <authorList>
            <person name="Navarre W."/>
            <person name="Wong E."/>
            <person name="Huang K."/>
            <person name="Tropini C."/>
            <person name="Ng K."/>
            <person name="Yu B."/>
        </authorList>
    </citation>
    <scope>NUCLEOTIDE SEQUENCE [LARGE SCALE GENOMIC DNA]</scope>
    <source>
        <strain evidence="10 11">NM22_B1</strain>
    </source>
</reference>
<dbReference type="Proteomes" id="UP000310760">
    <property type="component" value="Unassembled WGS sequence"/>
</dbReference>
<keyword evidence="5" id="KW-0564">Palmitate</keyword>
<evidence type="ECO:0000256" key="6">
    <source>
        <dbReference type="ARBA" id="ARBA00023237"/>
    </source>
</evidence>
<evidence type="ECO:0000256" key="4">
    <source>
        <dbReference type="ARBA" id="ARBA00023136"/>
    </source>
</evidence>
<keyword evidence="7" id="KW-0449">Lipoprotein</keyword>